<comment type="caution">
    <text evidence="2">The sequence shown here is derived from an EMBL/GenBank/DDBJ whole genome shotgun (WGS) entry which is preliminary data.</text>
</comment>
<gene>
    <name evidence="2" type="ORF">EJ08DRAFT_586307</name>
</gene>
<feature type="transmembrane region" description="Helical" evidence="1">
    <location>
        <begin position="237"/>
        <end position="257"/>
    </location>
</feature>
<organism evidence="2 3">
    <name type="scientific">Tothia fuscella</name>
    <dbReference type="NCBI Taxonomy" id="1048955"/>
    <lineage>
        <taxon>Eukaryota</taxon>
        <taxon>Fungi</taxon>
        <taxon>Dikarya</taxon>
        <taxon>Ascomycota</taxon>
        <taxon>Pezizomycotina</taxon>
        <taxon>Dothideomycetes</taxon>
        <taxon>Pleosporomycetidae</taxon>
        <taxon>Venturiales</taxon>
        <taxon>Cylindrosympodiaceae</taxon>
        <taxon>Tothia</taxon>
    </lineage>
</organism>
<evidence type="ECO:0000313" key="3">
    <source>
        <dbReference type="Proteomes" id="UP000800235"/>
    </source>
</evidence>
<keyword evidence="3" id="KW-1185">Reference proteome</keyword>
<dbReference type="AlphaFoldDB" id="A0A9P4TZU9"/>
<feature type="transmembrane region" description="Helical" evidence="1">
    <location>
        <begin position="198"/>
        <end position="216"/>
    </location>
</feature>
<sequence length="324" mass="36448">MGIPLAGKSLDITLFAFTRAMDIVLQSSSTLQSPKSQCTRLISNYATPVLFAASSATLMHAYFYSPNRLPYTYVKWIDRLSELDERLLHALREVRYGNFVYGKDTGMAPLLGSMCKELGLPEVWGDPEQTIPIPCEVVHHGSGPSCEWHAIMRFWRAWKKALGVYAPIQAVILVRALYKQPKNFFPALAQAIYNASRNSAFLGAFVSLFYYGVCLGRTRLGPKIISSKTISPQMWDGGLCITSGCLLCGWSVLLEIPRRRVELMLFVVPRALGVWFPRWYDRVHRWREQLAFAVSAAVILTAAQERPDRVRGVFGRVLRSVVAP</sequence>
<accession>A0A9P4TZU9</accession>
<dbReference type="EMBL" id="MU007028">
    <property type="protein sequence ID" value="KAF2432020.1"/>
    <property type="molecule type" value="Genomic_DNA"/>
</dbReference>
<dbReference type="OrthoDB" id="4021778at2759"/>
<proteinExistence type="predicted"/>
<keyword evidence="1" id="KW-0472">Membrane</keyword>
<dbReference type="PANTHER" id="PTHR12459">
    <property type="entry name" value="TRANSMEMBRANE PROTEIN 135-RELATED"/>
    <property type="match status" value="1"/>
</dbReference>
<feature type="transmembrane region" description="Helical" evidence="1">
    <location>
        <begin position="161"/>
        <end position="178"/>
    </location>
</feature>
<keyword evidence="1" id="KW-1133">Transmembrane helix</keyword>
<dbReference type="InterPro" id="IPR026749">
    <property type="entry name" value="Tmem135"/>
</dbReference>
<keyword evidence="1" id="KW-0812">Transmembrane</keyword>
<evidence type="ECO:0000313" key="2">
    <source>
        <dbReference type="EMBL" id="KAF2432020.1"/>
    </source>
</evidence>
<dbReference type="Proteomes" id="UP000800235">
    <property type="component" value="Unassembled WGS sequence"/>
</dbReference>
<protein>
    <recommendedName>
        <fullName evidence="4">Integral membrane protein</fullName>
    </recommendedName>
</protein>
<evidence type="ECO:0000256" key="1">
    <source>
        <dbReference type="SAM" id="Phobius"/>
    </source>
</evidence>
<evidence type="ECO:0008006" key="4">
    <source>
        <dbReference type="Google" id="ProtNLM"/>
    </source>
</evidence>
<reference evidence="2" key="1">
    <citation type="journal article" date="2020" name="Stud. Mycol.">
        <title>101 Dothideomycetes genomes: a test case for predicting lifestyles and emergence of pathogens.</title>
        <authorList>
            <person name="Haridas S."/>
            <person name="Albert R."/>
            <person name="Binder M."/>
            <person name="Bloem J."/>
            <person name="Labutti K."/>
            <person name="Salamov A."/>
            <person name="Andreopoulos B."/>
            <person name="Baker S."/>
            <person name="Barry K."/>
            <person name="Bills G."/>
            <person name="Bluhm B."/>
            <person name="Cannon C."/>
            <person name="Castanera R."/>
            <person name="Culley D."/>
            <person name="Daum C."/>
            <person name="Ezra D."/>
            <person name="Gonzalez J."/>
            <person name="Henrissat B."/>
            <person name="Kuo A."/>
            <person name="Liang C."/>
            <person name="Lipzen A."/>
            <person name="Lutzoni F."/>
            <person name="Magnuson J."/>
            <person name="Mondo S."/>
            <person name="Nolan M."/>
            <person name="Ohm R."/>
            <person name="Pangilinan J."/>
            <person name="Park H.-J."/>
            <person name="Ramirez L."/>
            <person name="Alfaro M."/>
            <person name="Sun H."/>
            <person name="Tritt A."/>
            <person name="Yoshinaga Y."/>
            <person name="Zwiers L.-H."/>
            <person name="Turgeon B."/>
            <person name="Goodwin S."/>
            <person name="Spatafora J."/>
            <person name="Crous P."/>
            <person name="Grigoriev I."/>
        </authorList>
    </citation>
    <scope>NUCLEOTIDE SEQUENCE</scope>
    <source>
        <strain evidence="2">CBS 130266</strain>
    </source>
</reference>
<dbReference type="PANTHER" id="PTHR12459:SF15">
    <property type="entry name" value="TRANSMEMBRANE PROTEIN 135"/>
    <property type="match status" value="1"/>
</dbReference>
<name>A0A9P4TZU9_9PEZI</name>